<dbReference type="EMBL" id="JAUJYN010000007">
    <property type="protein sequence ID" value="KAK1266564.1"/>
    <property type="molecule type" value="Genomic_DNA"/>
</dbReference>
<feature type="compositionally biased region" description="Pro residues" evidence="1">
    <location>
        <begin position="33"/>
        <end position="43"/>
    </location>
</feature>
<protein>
    <submittedName>
        <fullName evidence="2">Uncharacterized protein</fullName>
    </submittedName>
</protein>
<gene>
    <name evidence="2" type="ORF">QJS04_geneDACA002624</name>
</gene>
<dbReference type="Proteomes" id="UP001179952">
    <property type="component" value="Unassembled WGS sequence"/>
</dbReference>
<keyword evidence="3" id="KW-1185">Reference proteome</keyword>
<feature type="region of interest" description="Disordered" evidence="1">
    <location>
        <begin position="27"/>
        <end position="50"/>
    </location>
</feature>
<proteinExistence type="predicted"/>
<organism evidence="2 3">
    <name type="scientific">Acorus gramineus</name>
    <name type="common">Dwarf sweet flag</name>
    <dbReference type="NCBI Taxonomy" id="55184"/>
    <lineage>
        <taxon>Eukaryota</taxon>
        <taxon>Viridiplantae</taxon>
        <taxon>Streptophyta</taxon>
        <taxon>Embryophyta</taxon>
        <taxon>Tracheophyta</taxon>
        <taxon>Spermatophyta</taxon>
        <taxon>Magnoliopsida</taxon>
        <taxon>Liliopsida</taxon>
        <taxon>Acoraceae</taxon>
        <taxon>Acorus</taxon>
    </lineage>
</organism>
<dbReference type="AlphaFoldDB" id="A0AAV9AQ93"/>
<accession>A0AAV9AQ93</accession>
<sequence>MQQFPLRPVSPFAPASSSSSLLFSLFPSSTSPYSPPSPPPPQCPRSFEIVDPFPLPPTPTSSSVAKSLFHILSAMSRIPVSSRKNALI</sequence>
<reference evidence="2" key="2">
    <citation type="submission" date="2023-06" db="EMBL/GenBank/DDBJ databases">
        <authorList>
            <person name="Ma L."/>
            <person name="Liu K.-W."/>
            <person name="Li Z."/>
            <person name="Hsiao Y.-Y."/>
            <person name="Qi Y."/>
            <person name="Fu T."/>
            <person name="Tang G."/>
            <person name="Zhang D."/>
            <person name="Sun W.-H."/>
            <person name="Liu D.-K."/>
            <person name="Li Y."/>
            <person name="Chen G.-Z."/>
            <person name="Liu X.-D."/>
            <person name="Liao X.-Y."/>
            <person name="Jiang Y.-T."/>
            <person name="Yu X."/>
            <person name="Hao Y."/>
            <person name="Huang J."/>
            <person name="Zhao X.-W."/>
            <person name="Ke S."/>
            <person name="Chen Y.-Y."/>
            <person name="Wu W.-L."/>
            <person name="Hsu J.-L."/>
            <person name="Lin Y.-F."/>
            <person name="Huang M.-D."/>
            <person name="Li C.-Y."/>
            <person name="Huang L."/>
            <person name="Wang Z.-W."/>
            <person name="Zhao X."/>
            <person name="Zhong W.-Y."/>
            <person name="Peng D.-H."/>
            <person name="Ahmad S."/>
            <person name="Lan S."/>
            <person name="Zhang J.-S."/>
            <person name="Tsai W.-C."/>
            <person name="Van De Peer Y."/>
            <person name="Liu Z.-J."/>
        </authorList>
    </citation>
    <scope>NUCLEOTIDE SEQUENCE</scope>
    <source>
        <strain evidence="2">SCP</strain>
        <tissue evidence="2">Leaves</tissue>
    </source>
</reference>
<evidence type="ECO:0000256" key="1">
    <source>
        <dbReference type="SAM" id="MobiDB-lite"/>
    </source>
</evidence>
<evidence type="ECO:0000313" key="2">
    <source>
        <dbReference type="EMBL" id="KAK1266564.1"/>
    </source>
</evidence>
<evidence type="ECO:0000313" key="3">
    <source>
        <dbReference type="Proteomes" id="UP001179952"/>
    </source>
</evidence>
<name>A0AAV9AQ93_ACOGR</name>
<comment type="caution">
    <text evidence="2">The sequence shown here is derived from an EMBL/GenBank/DDBJ whole genome shotgun (WGS) entry which is preliminary data.</text>
</comment>
<reference evidence="2" key="1">
    <citation type="journal article" date="2023" name="Nat. Commun.">
        <title>Diploid and tetraploid genomes of Acorus and the evolution of monocots.</title>
        <authorList>
            <person name="Ma L."/>
            <person name="Liu K.W."/>
            <person name="Li Z."/>
            <person name="Hsiao Y.Y."/>
            <person name="Qi Y."/>
            <person name="Fu T."/>
            <person name="Tang G.D."/>
            <person name="Zhang D."/>
            <person name="Sun W.H."/>
            <person name="Liu D.K."/>
            <person name="Li Y."/>
            <person name="Chen G.Z."/>
            <person name="Liu X.D."/>
            <person name="Liao X.Y."/>
            <person name="Jiang Y.T."/>
            <person name="Yu X."/>
            <person name="Hao Y."/>
            <person name="Huang J."/>
            <person name="Zhao X.W."/>
            <person name="Ke S."/>
            <person name="Chen Y.Y."/>
            <person name="Wu W.L."/>
            <person name="Hsu J.L."/>
            <person name="Lin Y.F."/>
            <person name="Huang M.D."/>
            <person name="Li C.Y."/>
            <person name="Huang L."/>
            <person name="Wang Z.W."/>
            <person name="Zhao X."/>
            <person name="Zhong W.Y."/>
            <person name="Peng D.H."/>
            <person name="Ahmad S."/>
            <person name="Lan S."/>
            <person name="Zhang J.S."/>
            <person name="Tsai W.C."/>
            <person name="Van de Peer Y."/>
            <person name="Liu Z.J."/>
        </authorList>
    </citation>
    <scope>NUCLEOTIDE SEQUENCE</scope>
    <source>
        <strain evidence="2">SCP</strain>
    </source>
</reference>